<gene>
    <name evidence="4" type="primary">menG</name>
    <name evidence="5" type="ORF">EV212_10877</name>
</gene>
<keyword evidence="4" id="KW-0474">Menaquinone biosynthesis</keyword>
<dbReference type="PROSITE" id="PS51608">
    <property type="entry name" value="SAM_MT_UBIE"/>
    <property type="match status" value="1"/>
</dbReference>
<feature type="binding site" evidence="4">
    <location>
        <begin position="106"/>
        <end position="107"/>
    </location>
    <ligand>
        <name>S-adenosyl-L-methionine</name>
        <dbReference type="ChEBI" id="CHEBI:59789"/>
    </ligand>
</feature>
<dbReference type="GO" id="GO:0043770">
    <property type="term" value="F:demethylmenaquinone methyltransferase activity"/>
    <property type="evidence" value="ECO:0007669"/>
    <property type="project" value="UniProtKB-UniRule"/>
</dbReference>
<dbReference type="NCBIfam" id="TIGR01934">
    <property type="entry name" value="MenG_MenH_UbiE"/>
    <property type="match status" value="1"/>
</dbReference>
<dbReference type="SUPFAM" id="SSF53335">
    <property type="entry name" value="S-adenosyl-L-methionine-dependent methyltransferases"/>
    <property type="match status" value="1"/>
</dbReference>
<protein>
    <recommendedName>
        <fullName evidence="4">Demethylmenaquinone methyltransferase</fullName>
        <ecNumber evidence="4">2.1.1.163</ecNumber>
    </recommendedName>
</protein>
<feature type="binding site" evidence="4">
    <location>
        <position position="81"/>
    </location>
    <ligand>
        <name>S-adenosyl-L-methionine</name>
        <dbReference type="ChEBI" id="CHEBI:59789"/>
    </ligand>
</feature>
<evidence type="ECO:0000256" key="4">
    <source>
        <dbReference type="HAMAP-Rule" id="MF_01813"/>
    </source>
</evidence>
<dbReference type="CDD" id="cd02440">
    <property type="entry name" value="AdoMet_MTases"/>
    <property type="match status" value="1"/>
</dbReference>
<dbReference type="PANTHER" id="PTHR43591:SF24">
    <property type="entry name" value="2-METHOXY-6-POLYPRENYL-1,4-BENZOQUINOL METHYLASE, MITOCHONDRIAL"/>
    <property type="match status" value="1"/>
</dbReference>
<dbReference type="Pfam" id="PF01209">
    <property type="entry name" value="Ubie_methyltran"/>
    <property type="match status" value="1"/>
</dbReference>
<organism evidence="5 6">
    <name type="scientific">Frisingicoccus caecimuris</name>
    <dbReference type="NCBI Taxonomy" id="1796636"/>
    <lineage>
        <taxon>Bacteria</taxon>
        <taxon>Bacillati</taxon>
        <taxon>Bacillota</taxon>
        <taxon>Clostridia</taxon>
        <taxon>Lachnospirales</taxon>
        <taxon>Lachnospiraceae</taxon>
        <taxon>Frisingicoccus</taxon>
    </lineage>
</organism>
<proteinExistence type="inferred from homology"/>
<evidence type="ECO:0000313" key="5">
    <source>
        <dbReference type="EMBL" id="TCO84317.1"/>
    </source>
</evidence>
<keyword evidence="6" id="KW-1185">Reference proteome</keyword>
<dbReference type="InterPro" id="IPR029063">
    <property type="entry name" value="SAM-dependent_MTases_sf"/>
</dbReference>
<dbReference type="InterPro" id="IPR023576">
    <property type="entry name" value="UbiE/COQ5_MeTrFase_CS"/>
</dbReference>
<dbReference type="Gene3D" id="3.40.50.150">
    <property type="entry name" value="Vaccinia Virus protein VP39"/>
    <property type="match status" value="1"/>
</dbReference>
<dbReference type="InterPro" id="IPR004033">
    <property type="entry name" value="UbiE/COQ5_MeTrFase"/>
</dbReference>
<comment type="catalytic activity">
    <reaction evidence="4">
        <text>a 2-demethylmenaquinol + S-adenosyl-L-methionine = a menaquinol + S-adenosyl-L-homocysteine + H(+)</text>
        <dbReference type="Rhea" id="RHEA:42640"/>
        <dbReference type="Rhea" id="RHEA-COMP:9539"/>
        <dbReference type="Rhea" id="RHEA-COMP:9563"/>
        <dbReference type="ChEBI" id="CHEBI:15378"/>
        <dbReference type="ChEBI" id="CHEBI:18151"/>
        <dbReference type="ChEBI" id="CHEBI:55437"/>
        <dbReference type="ChEBI" id="CHEBI:57856"/>
        <dbReference type="ChEBI" id="CHEBI:59789"/>
        <dbReference type="EC" id="2.1.1.163"/>
    </reaction>
</comment>
<dbReference type="UniPathway" id="UPA00079">
    <property type="reaction ID" value="UER00169"/>
</dbReference>
<reference evidence="5 6" key="1">
    <citation type="submission" date="2019-03" db="EMBL/GenBank/DDBJ databases">
        <title>Genomic Encyclopedia of Type Strains, Phase IV (KMG-IV): sequencing the most valuable type-strain genomes for metagenomic binning, comparative biology and taxonomic classification.</title>
        <authorList>
            <person name="Goeker M."/>
        </authorList>
    </citation>
    <scope>NUCLEOTIDE SEQUENCE [LARGE SCALE GENOMIC DNA]</scope>
    <source>
        <strain evidence="5 6">DSM 28559</strain>
    </source>
</reference>
<keyword evidence="2 4" id="KW-0808">Transferase</keyword>
<dbReference type="AlphaFoldDB" id="A0A4R2LW92"/>
<dbReference type="GO" id="GO:0009234">
    <property type="term" value="P:menaquinone biosynthetic process"/>
    <property type="evidence" value="ECO:0007669"/>
    <property type="project" value="UniProtKB-UniRule"/>
</dbReference>
<feature type="binding site" evidence="4">
    <location>
        <position position="123"/>
    </location>
    <ligand>
        <name>S-adenosyl-L-methionine</name>
        <dbReference type="ChEBI" id="CHEBI:59789"/>
    </ligand>
</feature>
<sequence length="232" mass="26790">MAEHSKEQRVYGVFQSISEDYDSANDRISLGLQNSWKKTLTDRLAANTPRGTNILDVCCGTGDIALKMADARHDLKVTGIDFSPAMLEVAESKRGRRQNVRFTQGNAMKLPYRDDSFTAACISFGLRNTADYEQVLREMRRVVRPGGYIYCLDSFVPDNPVVQPFYKIYFRYIMPRLGGGRKYRQEYMWLYESTQKFLHRGELEELYRDIGLKAVDYKNRMCGACVLVWGRK</sequence>
<feature type="binding site" evidence="4">
    <location>
        <position position="61"/>
    </location>
    <ligand>
        <name>S-adenosyl-L-methionine</name>
        <dbReference type="ChEBI" id="CHEBI:59789"/>
    </ligand>
</feature>
<comment type="function">
    <text evidence="4">Methyltransferase required for the conversion of demethylmenaquinol (DMKH2) to menaquinol (MKH2).</text>
</comment>
<evidence type="ECO:0000256" key="1">
    <source>
        <dbReference type="ARBA" id="ARBA00022603"/>
    </source>
</evidence>
<comment type="caution">
    <text evidence="5">The sequence shown here is derived from an EMBL/GenBank/DDBJ whole genome shotgun (WGS) entry which is preliminary data.</text>
</comment>
<accession>A0A4R2LW92</accession>
<comment type="pathway">
    <text evidence="4">Quinol/quinone metabolism; menaquinone biosynthesis; menaquinol from 1,4-dihydroxy-2-naphthoate: step 2/2.</text>
</comment>
<keyword evidence="3 4" id="KW-0949">S-adenosyl-L-methionine</keyword>
<dbReference type="EMBL" id="SLXA01000008">
    <property type="protein sequence ID" value="TCO84317.1"/>
    <property type="molecule type" value="Genomic_DNA"/>
</dbReference>
<evidence type="ECO:0000313" key="6">
    <source>
        <dbReference type="Proteomes" id="UP000295711"/>
    </source>
</evidence>
<dbReference type="Proteomes" id="UP000295711">
    <property type="component" value="Unassembled WGS sequence"/>
</dbReference>
<dbReference type="GO" id="GO:0032259">
    <property type="term" value="P:methylation"/>
    <property type="evidence" value="ECO:0007669"/>
    <property type="project" value="UniProtKB-KW"/>
</dbReference>
<dbReference type="HAMAP" id="MF_01813">
    <property type="entry name" value="MenG_UbiE_methyltr"/>
    <property type="match status" value="1"/>
</dbReference>
<name>A0A4R2LW92_9FIRM</name>
<evidence type="ECO:0000256" key="3">
    <source>
        <dbReference type="ARBA" id="ARBA00022691"/>
    </source>
</evidence>
<keyword evidence="1 4" id="KW-0489">Methyltransferase</keyword>
<dbReference type="OrthoDB" id="5522265at2"/>
<dbReference type="RefSeq" id="WP_132092079.1">
    <property type="nucleotide sequence ID" value="NZ_JANKAQ010000009.1"/>
</dbReference>
<comment type="similarity">
    <text evidence="4">Belongs to the class I-like SAM-binding methyltransferase superfamily. MenG/UbiE family.</text>
</comment>
<evidence type="ECO:0000256" key="2">
    <source>
        <dbReference type="ARBA" id="ARBA00022679"/>
    </source>
</evidence>
<dbReference type="EC" id="2.1.1.163" evidence="4"/>
<dbReference type="PANTHER" id="PTHR43591">
    <property type="entry name" value="METHYLTRANSFERASE"/>
    <property type="match status" value="1"/>
</dbReference>
<dbReference type="PROSITE" id="PS01183">
    <property type="entry name" value="UBIE_1"/>
    <property type="match status" value="1"/>
</dbReference>